<sequence length="241" mass="26746">MKDQEAIKVQDFNEILKMSQENIKVLDSDLSEDREKRQQLASAFVTIQKSLRVDSEEFQKSKSELLCLYKEIQSLPRIEGREQFLIAYNLLQRENSELEAKVLKLSQELEQLEHCSVGDRTANLMTSDSHGEDLVSKVPLLEGEVLSPSEEGQAPCSELGESKQEEMPEESVKAATFPRERQEEPQQNGDPGGPGQLLAMEPREVGRLGEELSLQSQSCGDSSEDSSTQVGAADTRSGSGD</sequence>
<protein>
    <submittedName>
        <fullName evidence="3">Coiled-coil domain containing 30</fullName>
    </submittedName>
</protein>
<organism evidence="3 4">
    <name type="scientific">Peromyscus maniculatus bairdii</name>
    <name type="common">Prairie deer mouse</name>
    <dbReference type="NCBI Taxonomy" id="230844"/>
    <lineage>
        <taxon>Eukaryota</taxon>
        <taxon>Metazoa</taxon>
        <taxon>Chordata</taxon>
        <taxon>Craniata</taxon>
        <taxon>Vertebrata</taxon>
        <taxon>Euteleostomi</taxon>
        <taxon>Mammalia</taxon>
        <taxon>Eutheria</taxon>
        <taxon>Euarchontoglires</taxon>
        <taxon>Glires</taxon>
        <taxon>Rodentia</taxon>
        <taxon>Myomorpha</taxon>
        <taxon>Muroidea</taxon>
        <taxon>Cricetidae</taxon>
        <taxon>Neotominae</taxon>
        <taxon>Peromyscus</taxon>
    </lineage>
</organism>
<dbReference type="GeneTree" id="ENSGT00390000007816"/>
<reference evidence="3" key="3">
    <citation type="submission" date="2025-09" db="UniProtKB">
        <authorList>
            <consortium name="Ensembl"/>
        </authorList>
    </citation>
    <scope>IDENTIFICATION</scope>
</reference>
<proteinExistence type="predicted"/>
<dbReference type="PANTHER" id="PTHR34479:SF1">
    <property type="entry name" value="COILED-COIL DOMAIN-CONTAINING PROTEIN 30"/>
    <property type="match status" value="1"/>
</dbReference>
<feature type="compositionally biased region" description="Basic and acidic residues" evidence="2">
    <location>
        <begin position="201"/>
        <end position="210"/>
    </location>
</feature>
<feature type="compositionally biased region" description="Basic and acidic residues" evidence="2">
    <location>
        <begin position="160"/>
        <end position="184"/>
    </location>
</feature>
<reference evidence="3 4" key="1">
    <citation type="submission" date="2018-10" db="EMBL/GenBank/DDBJ databases">
        <title>Improved assembly of the deer mouse Peromyscus maniculatus genome.</title>
        <authorList>
            <person name="Lassance J.-M."/>
            <person name="Hoekstra H.E."/>
        </authorList>
    </citation>
    <scope>NUCLEOTIDE SEQUENCE [LARGE SCALE GENOMIC DNA]</scope>
</reference>
<keyword evidence="1" id="KW-0175">Coiled coil</keyword>
<evidence type="ECO:0000256" key="2">
    <source>
        <dbReference type="SAM" id="MobiDB-lite"/>
    </source>
</evidence>
<accession>A0A8C8U6J9</accession>
<evidence type="ECO:0000256" key="1">
    <source>
        <dbReference type="SAM" id="Coils"/>
    </source>
</evidence>
<evidence type="ECO:0000313" key="3">
    <source>
        <dbReference type="Ensembl" id="ENSPEMP00000027064.2"/>
    </source>
</evidence>
<feature type="coiled-coil region" evidence="1">
    <location>
        <begin position="81"/>
        <end position="115"/>
    </location>
</feature>
<dbReference type="Ensembl" id="ENSPEMT00000031470.2">
    <property type="protein sequence ID" value="ENSPEMP00000027064.2"/>
    <property type="gene ID" value="ENSPEMG00000022709.2"/>
</dbReference>
<dbReference type="PANTHER" id="PTHR34479">
    <property type="entry name" value="COILED-COIL DOMAIN-CONTAINING PROTEIN 30"/>
    <property type="match status" value="1"/>
</dbReference>
<evidence type="ECO:0000313" key="4">
    <source>
        <dbReference type="Proteomes" id="UP000694547"/>
    </source>
</evidence>
<feature type="region of interest" description="Disordered" evidence="2">
    <location>
        <begin position="146"/>
        <end position="241"/>
    </location>
</feature>
<reference evidence="3" key="2">
    <citation type="submission" date="2025-08" db="UniProtKB">
        <authorList>
            <consortium name="Ensembl"/>
        </authorList>
    </citation>
    <scope>IDENTIFICATION</scope>
</reference>
<keyword evidence="4" id="KW-1185">Reference proteome</keyword>
<feature type="compositionally biased region" description="Low complexity" evidence="2">
    <location>
        <begin position="215"/>
        <end position="227"/>
    </location>
</feature>
<gene>
    <name evidence="3" type="primary">Ccdc30</name>
</gene>
<dbReference type="Proteomes" id="UP000694547">
    <property type="component" value="Chromosome 2"/>
</dbReference>
<dbReference type="InterPro" id="IPR052825">
    <property type="entry name" value="CCD-Prefoldin_beta-like"/>
</dbReference>
<name>A0A8C8U6J9_PERMB</name>
<dbReference type="AlphaFoldDB" id="A0A8C8U6J9"/>